<feature type="non-terminal residue" evidence="1">
    <location>
        <position position="272"/>
    </location>
</feature>
<sequence length="272" mass="31082">MDTETLEELRTYWEPIKGRLIQEVDRDYGVYVPTSGKRINRNSPSGRLIIDTACEYGIDPQDLAAEAIDMHRGYQEGSKGHLNAVKNARRTTGLTKRRIARWENRGRDYSTWPGLDTKARELASDLPDLRIGQGYVQGENYDDTDYAAQLWTLLRDTDDRLPGRYDPEILEQAAARVAKSDSRCDYHTHRFSFSAARFADYLARNGIPWPRLESGALDFSDETFRQMARMHPEVAKLRELRHTLGQLRLESLAVGTDGRNRCLLSPFQSITG</sequence>
<evidence type="ECO:0000313" key="1">
    <source>
        <dbReference type="EMBL" id="GAG88998.1"/>
    </source>
</evidence>
<gene>
    <name evidence="1" type="ORF">S01H4_24959</name>
</gene>
<reference evidence="1" key="1">
    <citation type="journal article" date="2014" name="Front. Microbiol.">
        <title>High frequency of phylogenetically diverse reductive dehalogenase-homologous genes in deep subseafloor sedimentary metagenomes.</title>
        <authorList>
            <person name="Kawai M."/>
            <person name="Futagami T."/>
            <person name="Toyoda A."/>
            <person name="Takaki Y."/>
            <person name="Nishi S."/>
            <person name="Hori S."/>
            <person name="Arai W."/>
            <person name="Tsubouchi T."/>
            <person name="Morono Y."/>
            <person name="Uchiyama I."/>
            <person name="Ito T."/>
            <person name="Fujiyama A."/>
            <person name="Inagaki F."/>
            <person name="Takami H."/>
        </authorList>
    </citation>
    <scope>NUCLEOTIDE SEQUENCE</scope>
    <source>
        <strain evidence="1">Expedition CK06-06</strain>
    </source>
</reference>
<dbReference type="EMBL" id="BART01011812">
    <property type="protein sequence ID" value="GAG88998.1"/>
    <property type="molecule type" value="Genomic_DNA"/>
</dbReference>
<comment type="caution">
    <text evidence="1">The sequence shown here is derived from an EMBL/GenBank/DDBJ whole genome shotgun (WGS) entry which is preliminary data.</text>
</comment>
<organism evidence="1">
    <name type="scientific">marine sediment metagenome</name>
    <dbReference type="NCBI Taxonomy" id="412755"/>
    <lineage>
        <taxon>unclassified sequences</taxon>
        <taxon>metagenomes</taxon>
        <taxon>ecological metagenomes</taxon>
    </lineage>
</organism>
<dbReference type="AlphaFoldDB" id="X1BXU7"/>
<name>X1BXU7_9ZZZZ</name>
<accession>X1BXU7</accession>
<proteinExistence type="predicted"/>
<protein>
    <submittedName>
        <fullName evidence="1">Uncharacterized protein</fullName>
    </submittedName>
</protein>